<dbReference type="InterPro" id="IPR011990">
    <property type="entry name" value="TPR-like_helical_dom_sf"/>
</dbReference>
<dbReference type="PANTHER" id="PTHR47926">
    <property type="entry name" value="PENTATRICOPEPTIDE REPEAT-CONTAINING PROTEIN"/>
    <property type="match status" value="1"/>
</dbReference>
<protein>
    <recommendedName>
        <fullName evidence="3">Pentatricopeptide repeat-containing protein</fullName>
    </recommendedName>
</protein>
<dbReference type="PANTHER" id="PTHR47926:SF347">
    <property type="entry name" value="PENTATRICOPEPTIDE REPEAT-CONTAINING PROTEIN"/>
    <property type="match status" value="1"/>
</dbReference>
<accession>A0ABD3LQK7</accession>
<evidence type="ECO:0000313" key="1">
    <source>
        <dbReference type="EMBL" id="KAL3750630.1"/>
    </source>
</evidence>
<dbReference type="EMBL" id="JBJKBG010000002">
    <property type="protein sequence ID" value="KAL3750630.1"/>
    <property type="molecule type" value="Genomic_DNA"/>
</dbReference>
<gene>
    <name evidence="1" type="ORF">ACJRO7_011599</name>
</gene>
<keyword evidence="2" id="KW-1185">Reference proteome</keyword>
<dbReference type="Gene3D" id="1.25.40.10">
    <property type="entry name" value="Tetratricopeptide repeat domain"/>
    <property type="match status" value="1"/>
</dbReference>
<comment type="caution">
    <text evidence="1">The sequence shown here is derived from an EMBL/GenBank/DDBJ whole genome shotgun (WGS) entry which is preliminary data.</text>
</comment>
<evidence type="ECO:0008006" key="3">
    <source>
        <dbReference type="Google" id="ProtNLM"/>
    </source>
</evidence>
<name>A0ABD3LQK7_EUCGL</name>
<dbReference type="Proteomes" id="UP001634007">
    <property type="component" value="Unassembled WGS sequence"/>
</dbReference>
<evidence type="ECO:0000313" key="2">
    <source>
        <dbReference type="Proteomes" id="UP001634007"/>
    </source>
</evidence>
<dbReference type="AlphaFoldDB" id="A0ABD3LQK7"/>
<organism evidence="1 2">
    <name type="scientific">Eucalyptus globulus</name>
    <name type="common">Tasmanian blue gum</name>
    <dbReference type="NCBI Taxonomy" id="34317"/>
    <lineage>
        <taxon>Eukaryota</taxon>
        <taxon>Viridiplantae</taxon>
        <taxon>Streptophyta</taxon>
        <taxon>Embryophyta</taxon>
        <taxon>Tracheophyta</taxon>
        <taxon>Spermatophyta</taxon>
        <taxon>Magnoliopsida</taxon>
        <taxon>eudicotyledons</taxon>
        <taxon>Gunneridae</taxon>
        <taxon>Pentapetalae</taxon>
        <taxon>rosids</taxon>
        <taxon>malvids</taxon>
        <taxon>Myrtales</taxon>
        <taxon>Myrtaceae</taxon>
        <taxon>Myrtoideae</taxon>
        <taxon>Eucalypteae</taxon>
        <taxon>Eucalyptus</taxon>
    </lineage>
</organism>
<sequence>MMKTGRRPRPVSFVNVSPAILSVGKRKLANVCYGFLLKLGDGFLSDLFVVSSAVFMYAEHGCLDIARKTFYHCLEKNAEVWNTMISAYVQIDCAAEGIELSAEALASEQTKLDDATFPSVLMAVSQLRRLD</sequence>
<reference evidence="1 2" key="1">
    <citation type="submission" date="2024-11" db="EMBL/GenBank/DDBJ databases">
        <title>Chromosome-level genome assembly of Eucalyptus globulus Labill. provides insights into its genome evolution.</title>
        <authorList>
            <person name="Li X."/>
        </authorList>
    </citation>
    <scope>NUCLEOTIDE SEQUENCE [LARGE SCALE GENOMIC DNA]</scope>
    <source>
        <strain evidence="1">CL2024</strain>
        <tissue evidence="1">Fresh tender leaves</tissue>
    </source>
</reference>
<proteinExistence type="predicted"/>
<dbReference type="InterPro" id="IPR046960">
    <property type="entry name" value="PPR_At4g14850-like_plant"/>
</dbReference>